<keyword evidence="1" id="KW-0902">Two-component regulatory system</keyword>
<dbReference type="Gene3D" id="3.40.50.2300">
    <property type="match status" value="1"/>
</dbReference>
<dbReference type="SUPFAM" id="SSF52172">
    <property type="entry name" value="CheY-like"/>
    <property type="match status" value="1"/>
</dbReference>
<keyword evidence="2" id="KW-0805">Transcription regulation</keyword>
<dbReference type="Pfam" id="PF00072">
    <property type="entry name" value="Response_reg"/>
    <property type="match status" value="1"/>
</dbReference>
<dbReference type="InterPro" id="IPR011006">
    <property type="entry name" value="CheY-like_superfamily"/>
</dbReference>
<dbReference type="GO" id="GO:0000160">
    <property type="term" value="P:phosphorelay signal transduction system"/>
    <property type="evidence" value="ECO:0007669"/>
    <property type="project" value="UniProtKB-KW"/>
</dbReference>
<proteinExistence type="predicted"/>
<evidence type="ECO:0000256" key="1">
    <source>
        <dbReference type="ARBA" id="ARBA00023012"/>
    </source>
</evidence>
<dbReference type="PANTHER" id="PTHR43874">
    <property type="entry name" value="TWO-COMPONENT RESPONSE REGULATOR"/>
    <property type="match status" value="1"/>
</dbReference>
<accession>A0AAP0RCU3</accession>
<sequence>MNKNDGHVDSIPVPEHVDNTQFPDGLRVLAIDDNSVCLRLLEALLIKCRYKVAATTNAIEALEMLRQNKDNFDIVITDVNNLDMDGFSLLDIIGIEMDLPVIMISADDKKSTVMKGIRHGARDYLLKPVRIEEIKNIWQHVVRKSLSDPNKSVHYNRSNR</sequence>
<organism evidence="6 7">
    <name type="scientific">Liquidambar formosana</name>
    <name type="common">Formosan gum</name>
    <dbReference type="NCBI Taxonomy" id="63359"/>
    <lineage>
        <taxon>Eukaryota</taxon>
        <taxon>Viridiplantae</taxon>
        <taxon>Streptophyta</taxon>
        <taxon>Embryophyta</taxon>
        <taxon>Tracheophyta</taxon>
        <taxon>Spermatophyta</taxon>
        <taxon>Magnoliopsida</taxon>
        <taxon>eudicotyledons</taxon>
        <taxon>Gunneridae</taxon>
        <taxon>Pentapetalae</taxon>
        <taxon>Saxifragales</taxon>
        <taxon>Altingiaceae</taxon>
        <taxon>Liquidambar</taxon>
    </lineage>
</organism>
<dbReference type="Proteomes" id="UP001415857">
    <property type="component" value="Unassembled WGS sequence"/>
</dbReference>
<keyword evidence="7" id="KW-1185">Reference proteome</keyword>
<feature type="modified residue" description="4-aspartylphosphate" evidence="4">
    <location>
        <position position="78"/>
    </location>
</feature>
<evidence type="ECO:0000313" key="6">
    <source>
        <dbReference type="EMBL" id="KAK9275376.1"/>
    </source>
</evidence>
<evidence type="ECO:0000256" key="3">
    <source>
        <dbReference type="ARBA" id="ARBA00023163"/>
    </source>
</evidence>
<gene>
    <name evidence="6" type="ORF">L1049_022640</name>
</gene>
<feature type="domain" description="Response regulatory" evidence="5">
    <location>
        <begin position="27"/>
        <end position="142"/>
    </location>
</feature>
<evidence type="ECO:0000256" key="4">
    <source>
        <dbReference type="PROSITE-ProRule" id="PRU00169"/>
    </source>
</evidence>
<keyword evidence="3" id="KW-0804">Transcription</keyword>
<reference evidence="6 7" key="1">
    <citation type="journal article" date="2024" name="Plant J.">
        <title>Genome sequences and population genomics reveal climatic adaptation and genomic divergence between two closely related sweetgum species.</title>
        <authorList>
            <person name="Xu W.Q."/>
            <person name="Ren C.Q."/>
            <person name="Zhang X.Y."/>
            <person name="Comes H.P."/>
            <person name="Liu X.H."/>
            <person name="Li Y.G."/>
            <person name="Kettle C.J."/>
            <person name="Jalonen R."/>
            <person name="Gaisberger H."/>
            <person name="Ma Y.Z."/>
            <person name="Qiu Y.X."/>
        </authorList>
    </citation>
    <scope>NUCLEOTIDE SEQUENCE [LARGE SCALE GENOMIC DNA]</scope>
    <source>
        <strain evidence="6">Hangzhou</strain>
    </source>
</reference>
<dbReference type="PANTHER" id="PTHR43874:SF217">
    <property type="entry name" value="TWO-COMPONENT RESPONSE REGULATOR ORR24-LIKE ISOFORM X1"/>
    <property type="match status" value="1"/>
</dbReference>
<dbReference type="PROSITE" id="PS50110">
    <property type="entry name" value="RESPONSE_REGULATORY"/>
    <property type="match status" value="1"/>
</dbReference>
<comment type="caution">
    <text evidence="6">The sequence shown here is derived from an EMBL/GenBank/DDBJ whole genome shotgun (WGS) entry which is preliminary data.</text>
</comment>
<dbReference type="EMBL" id="JBBPBK010000011">
    <property type="protein sequence ID" value="KAK9275376.1"/>
    <property type="molecule type" value="Genomic_DNA"/>
</dbReference>
<name>A0AAP0RCU3_LIQFO</name>
<keyword evidence="4" id="KW-0597">Phosphoprotein</keyword>
<evidence type="ECO:0000256" key="2">
    <source>
        <dbReference type="ARBA" id="ARBA00023015"/>
    </source>
</evidence>
<dbReference type="SMART" id="SM00448">
    <property type="entry name" value="REC"/>
    <property type="match status" value="1"/>
</dbReference>
<evidence type="ECO:0000313" key="7">
    <source>
        <dbReference type="Proteomes" id="UP001415857"/>
    </source>
</evidence>
<dbReference type="CDD" id="cd17584">
    <property type="entry name" value="REC_typeB_ARR-like"/>
    <property type="match status" value="1"/>
</dbReference>
<dbReference type="AlphaFoldDB" id="A0AAP0RCU3"/>
<dbReference type="InterPro" id="IPR001789">
    <property type="entry name" value="Sig_transdc_resp-reg_receiver"/>
</dbReference>
<dbReference type="InterPro" id="IPR045279">
    <property type="entry name" value="ARR-like"/>
</dbReference>
<evidence type="ECO:0000259" key="5">
    <source>
        <dbReference type="PROSITE" id="PS50110"/>
    </source>
</evidence>
<dbReference type="GO" id="GO:0009736">
    <property type="term" value="P:cytokinin-activated signaling pathway"/>
    <property type="evidence" value="ECO:0007669"/>
    <property type="project" value="InterPro"/>
</dbReference>
<protein>
    <recommendedName>
        <fullName evidence="5">Response regulatory domain-containing protein</fullName>
    </recommendedName>
</protein>